<comment type="caution">
    <text evidence="1">The sequence shown here is derived from an EMBL/GenBank/DDBJ whole genome shotgun (WGS) entry which is preliminary data.</text>
</comment>
<dbReference type="HOGENOM" id="CLU_1841912_0_0_7"/>
<sequence length="139" mass="16000">MKTAKKGIRAIKKACREMAHEMMLLEYQKYDDIWWNRIRITPELIRQGGKEIVQEINLKMPNLLSRSPLVDTVDLVAEKFGFESISDLLDYLLDYKPRGPVEERYYEQFLAEALEGGAAAAAPQEEPVPPMIEVDEVPF</sequence>
<name>B6WRN3_9BACT</name>
<reference evidence="1 2" key="2">
    <citation type="submission" date="2008-10" db="EMBL/GenBank/DDBJ databases">
        <authorList>
            <person name="Fulton L."/>
            <person name="Clifton S."/>
            <person name="Fulton B."/>
            <person name="Xu J."/>
            <person name="Minx P."/>
            <person name="Pepin K.H."/>
            <person name="Johnson M."/>
            <person name="Bhonagiri V."/>
            <person name="Nash W.E."/>
            <person name="Mardis E.R."/>
            <person name="Wilson R.K."/>
        </authorList>
    </citation>
    <scope>NUCLEOTIDE SEQUENCE [LARGE SCALE GENOMIC DNA]</scope>
    <source>
        <strain evidence="1 2">ATCC 29098</strain>
    </source>
</reference>
<dbReference type="eggNOG" id="ENOG5031K6R">
    <property type="taxonomic scope" value="Bacteria"/>
</dbReference>
<dbReference type="Proteomes" id="UP000003676">
    <property type="component" value="Unassembled WGS sequence"/>
</dbReference>
<evidence type="ECO:0000313" key="2">
    <source>
        <dbReference type="Proteomes" id="UP000003676"/>
    </source>
</evidence>
<organism evidence="1 2">
    <name type="scientific">Desulfovibrio piger ATCC 29098</name>
    <dbReference type="NCBI Taxonomy" id="411464"/>
    <lineage>
        <taxon>Bacteria</taxon>
        <taxon>Pseudomonadati</taxon>
        <taxon>Thermodesulfobacteriota</taxon>
        <taxon>Desulfovibrionia</taxon>
        <taxon>Desulfovibrionales</taxon>
        <taxon>Desulfovibrionaceae</taxon>
        <taxon>Desulfovibrio</taxon>
    </lineage>
</organism>
<dbReference type="AlphaFoldDB" id="B6WRN3"/>
<dbReference type="RefSeq" id="WP_006004844.1">
    <property type="nucleotide sequence ID" value="NZ_DS996354.1"/>
</dbReference>
<gene>
    <name evidence="1" type="ORF">DESPIG_00724</name>
</gene>
<protein>
    <submittedName>
        <fullName evidence="1">Uncharacterized protein</fullName>
    </submittedName>
</protein>
<evidence type="ECO:0000313" key="1">
    <source>
        <dbReference type="EMBL" id="EEB34339.1"/>
    </source>
</evidence>
<proteinExistence type="predicted"/>
<dbReference type="EMBL" id="ABXU01000024">
    <property type="protein sequence ID" value="EEB34339.1"/>
    <property type="molecule type" value="Genomic_DNA"/>
</dbReference>
<accession>B6WRN3</accession>
<reference evidence="1 2" key="1">
    <citation type="submission" date="2008-10" db="EMBL/GenBank/DDBJ databases">
        <title>Draft genome sequence of Desulvovibrio piger (ATCC 29098).</title>
        <authorList>
            <person name="Sudarsanam P."/>
            <person name="Ley R."/>
            <person name="Guruge J."/>
            <person name="Turnbaugh P.J."/>
            <person name="Mahowald M."/>
            <person name="Liep D."/>
            <person name="Gordon J."/>
        </authorList>
    </citation>
    <scope>NUCLEOTIDE SEQUENCE [LARGE SCALE GENOMIC DNA]</scope>
    <source>
        <strain evidence="1 2">ATCC 29098</strain>
    </source>
</reference>